<dbReference type="PANTHER" id="PTHR38015:SF1">
    <property type="entry name" value="OPINE DEHYDROGENASE DOMAIN-CONTAINING PROTEIN"/>
    <property type="match status" value="1"/>
</dbReference>
<comment type="pathway">
    <text evidence="1">Cofactor biosynthesis; (R)-pantothenate biosynthesis; (R)-pantoate from 3-methyl-2-oxobutanoate: step 2/2.</text>
</comment>
<comment type="catalytic activity">
    <reaction evidence="3">
        <text>(R)-pantoate + NADP(+) = 2-dehydropantoate + NADPH + H(+)</text>
        <dbReference type="Rhea" id="RHEA:16233"/>
        <dbReference type="ChEBI" id="CHEBI:11561"/>
        <dbReference type="ChEBI" id="CHEBI:15378"/>
        <dbReference type="ChEBI" id="CHEBI:15980"/>
        <dbReference type="ChEBI" id="CHEBI:57783"/>
        <dbReference type="ChEBI" id="CHEBI:58349"/>
        <dbReference type="EC" id="1.1.1.169"/>
    </reaction>
</comment>
<dbReference type="Proteomes" id="UP001200470">
    <property type="component" value="Unassembled WGS sequence"/>
</dbReference>
<evidence type="ECO:0000256" key="3">
    <source>
        <dbReference type="ARBA" id="ARBA00048793"/>
    </source>
</evidence>
<dbReference type="Gene3D" id="1.10.1040.10">
    <property type="entry name" value="N-(1-d-carboxylethyl)-l-norvaline Dehydrogenase, domain 2"/>
    <property type="match status" value="1"/>
</dbReference>
<evidence type="ECO:0000256" key="1">
    <source>
        <dbReference type="ARBA" id="ARBA00004994"/>
    </source>
</evidence>
<sequence length="340" mass="37900">MKRICICGGGNLGHVVAGFLAANGCEVTLLTRHPERWSHTLHITTPEGTTLEGQLSTISSTASDVVPQADMLLLAQPGFAIRSVLSELRDVLRPGIPVGSIVSSTGFFFEAMSLLPSTTPLFGFQRVPFIARTEVYGHSAHLLGYKSSLNLAVERASREDANRIACEIQQLFHCPTHLLASHYEASLTNSNPLLHTSRLYDLWHNWQEGITYESIPEFYSNWTDNASSLLIAMDAEFMQLLDKLHVTPGAIPTILDYYESTDAPSLTHKLQSIAAFKGIMSPMEKVGTTYIPDFHSRYFTEDFPYGLAIIHRLIHEHNIPAPHIDQVYDWGMNLISRYSD</sequence>
<evidence type="ECO:0000313" key="6">
    <source>
        <dbReference type="EMBL" id="MCF2563160.1"/>
    </source>
</evidence>
<dbReference type="RefSeq" id="WP_301637596.1">
    <property type="nucleotide sequence ID" value="NZ_JADYTN010000005.1"/>
</dbReference>
<evidence type="ECO:0000259" key="4">
    <source>
        <dbReference type="Pfam" id="PF02317"/>
    </source>
</evidence>
<evidence type="ECO:0000259" key="5">
    <source>
        <dbReference type="Pfam" id="PF02558"/>
    </source>
</evidence>
<accession>A0ABS9CDH2</accession>
<dbReference type="PANTHER" id="PTHR38015">
    <property type="entry name" value="BLR6086 PROTEIN"/>
    <property type="match status" value="1"/>
</dbReference>
<dbReference type="SUPFAM" id="SSF51735">
    <property type="entry name" value="NAD(P)-binding Rossmann-fold domains"/>
    <property type="match status" value="1"/>
</dbReference>
<comment type="caution">
    <text evidence="6">The sequence shown here is derived from an EMBL/GenBank/DDBJ whole genome shotgun (WGS) entry which is preliminary data.</text>
</comment>
<dbReference type="Pfam" id="PF02317">
    <property type="entry name" value="Octopine_DH"/>
    <property type="match status" value="1"/>
</dbReference>
<reference evidence="6 7" key="1">
    <citation type="submission" date="2020-12" db="EMBL/GenBank/DDBJ databases">
        <title>Whole genome sequences of gut porcine anaerobes.</title>
        <authorList>
            <person name="Kubasova T."/>
            <person name="Jahodarova E."/>
            <person name="Rychlik I."/>
        </authorList>
    </citation>
    <scope>NUCLEOTIDE SEQUENCE [LARGE SCALE GENOMIC DNA]</scope>
    <source>
        <strain evidence="6 7">An925</strain>
    </source>
</reference>
<evidence type="ECO:0000256" key="2">
    <source>
        <dbReference type="ARBA" id="ARBA00019465"/>
    </source>
</evidence>
<organism evidence="6 7">
    <name type="scientific">Xylanibacter brevis</name>
    <dbReference type="NCBI Taxonomy" id="83231"/>
    <lineage>
        <taxon>Bacteria</taxon>
        <taxon>Pseudomonadati</taxon>
        <taxon>Bacteroidota</taxon>
        <taxon>Bacteroidia</taxon>
        <taxon>Bacteroidales</taxon>
        <taxon>Prevotellaceae</taxon>
        <taxon>Xylanibacter</taxon>
    </lineage>
</organism>
<keyword evidence="7" id="KW-1185">Reference proteome</keyword>
<evidence type="ECO:0000313" key="7">
    <source>
        <dbReference type="Proteomes" id="UP001200470"/>
    </source>
</evidence>
<dbReference type="InterPro" id="IPR013328">
    <property type="entry name" value="6PGD_dom2"/>
</dbReference>
<dbReference type="Pfam" id="PF02558">
    <property type="entry name" value="ApbA"/>
    <property type="match status" value="1"/>
</dbReference>
<feature type="domain" description="Opine dehydrogenase" evidence="4">
    <location>
        <begin position="181"/>
        <end position="333"/>
    </location>
</feature>
<dbReference type="InterPro" id="IPR003421">
    <property type="entry name" value="Opine_DH"/>
</dbReference>
<proteinExistence type="predicted"/>
<dbReference type="EMBL" id="JADYTN010000005">
    <property type="protein sequence ID" value="MCF2563160.1"/>
    <property type="molecule type" value="Genomic_DNA"/>
</dbReference>
<dbReference type="InterPro" id="IPR008927">
    <property type="entry name" value="6-PGluconate_DH-like_C_sf"/>
</dbReference>
<dbReference type="SUPFAM" id="SSF48179">
    <property type="entry name" value="6-phosphogluconate dehydrogenase C-terminal domain-like"/>
    <property type="match status" value="1"/>
</dbReference>
<dbReference type="InterPro" id="IPR036291">
    <property type="entry name" value="NAD(P)-bd_dom_sf"/>
</dbReference>
<dbReference type="InterPro" id="IPR013332">
    <property type="entry name" value="KPR_N"/>
</dbReference>
<protein>
    <recommendedName>
        <fullName evidence="2">2-dehydropantoate 2-reductase</fullName>
    </recommendedName>
</protein>
<dbReference type="Gene3D" id="3.40.50.720">
    <property type="entry name" value="NAD(P)-binding Rossmann-like Domain"/>
    <property type="match status" value="1"/>
</dbReference>
<feature type="domain" description="Ketopantoate reductase N-terminal" evidence="5">
    <location>
        <begin position="4"/>
        <end position="98"/>
    </location>
</feature>
<gene>
    <name evidence="6" type="ORF">I6E12_03415</name>
</gene>
<name>A0ABS9CDH2_9BACT</name>
<dbReference type="InterPro" id="IPR051729">
    <property type="entry name" value="Opine/Lysopine_DH"/>
</dbReference>